<reference evidence="1 2" key="2">
    <citation type="journal article" date="2013" name="Genome Announc.">
        <title>Draft Genome Sequences of Porphyromonas crevioricanis JCM 15906T and Porphyromonas cansulci JCM 13913T Isolated from a Canine Oral Cavity.</title>
        <authorList>
            <person name="Sakamoto M."/>
            <person name="Tanaka N."/>
            <person name="Shiwa Y."/>
            <person name="Yoshikawa H."/>
            <person name="Ohkuma M."/>
        </authorList>
    </citation>
    <scope>NUCLEOTIDE SEQUENCE [LARGE SCALE GENOMIC DNA]</scope>
    <source>
        <strain evidence="1 2">JCM 15906</strain>
    </source>
</reference>
<dbReference type="Proteomes" id="UP000018031">
    <property type="component" value="Unassembled WGS sequence"/>
</dbReference>
<sequence length="60" mass="6862">MYLWICQKNRGCLPARQSSYNGAIYGAFEKDSGMPLCSPIPRTYFIVVLDAEACSRYFMQ</sequence>
<evidence type="ECO:0000313" key="2">
    <source>
        <dbReference type="Proteomes" id="UP000018031"/>
    </source>
</evidence>
<name>T1CH37_9PORP</name>
<dbReference type="EMBL" id="BAOU01000020">
    <property type="protein sequence ID" value="GAD05131.1"/>
    <property type="molecule type" value="Genomic_DNA"/>
</dbReference>
<comment type="caution">
    <text evidence="1">The sequence shown here is derived from an EMBL/GenBank/DDBJ whole genome shotgun (WGS) entry which is preliminary data.</text>
</comment>
<reference evidence="2" key="1">
    <citation type="journal article" date="2013" name="Genome">
        <title>Draft Genome Sequences of Porphyromonas crevioricanis JCM 15906T and Porphyromonas cansulci JCM 13913T Isolated from a Canine Oral Cavity.</title>
        <authorList>
            <person name="Sakamoto M."/>
            <person name="Tanaka N."/>
            <person name="Shiwa Y."/>
            <person name="Yoshikawa H."/>
            <person name="Ohkuma M."/>
        </authorList>
    </citation>
    <scope>NUCLEOTIDE SEQUENCE [LARGE SCALE GENOMIC DNA]</scope>
    <source>
        <strain evidence="2">JCM 15906</strain>
    </source>
</reference>
<dbReference type="AlphaFoldDB" id="T1CH37"/>
<organism evidence="1 2">
    <name type="scientific">Porphyromonas crevioricanis JCM 15906</name>
    <dbReference type="NCBI Taxonomy" id="1305617"/>
    <lineage>
        <taxon>Bacteria</taxon>
        <taxon>Pseudomonadati</taxon>
        <taxon>Bacteroidota</taxon>
        <taxon>Bacteroidia</taxon>
        <taxon>Bacteroidales</taxon>
        <taxon>Porphyromonadaceae</taxon>
        <taxon>Porphyromonas</taxon>
    </lineage>
</organism>
<gene>
    <name evidence="1" type="ORF">PORCRE_831</name>
</gene>
<proteinExistence type="predicted"/>
<accession>T1CH37</accession>
<evidence type="ECO:0000313" key="1">
    <source>
        <dbReference type="EMBL" id="GAD05131.1"/>
    </source>
</evidence>
<protein>
    <submittedName>
        <fullName evidence="1">Uncharacterized protein</fullName>
    </submittedName>
</protein>